<dbReference type="CDD" id="cd07043">
    <property type="entry name" value="STAS_anti-anti-sigma_factors"/>
    <property type="match status" value="1"/>
</dbReference>
<feature type="domain" description="STAS" evidence="3">
    <location>
        <begin position="17"/>
        <end position="108"/>
    </location>
</feature>
<proteinExistence type="inferred from homology"/>
<dbReference type="InterPro" id="IPR036513">
    <property type="entry name" value="STAS_dom_sf"/>
</dbReference>
<dbReference type="SUPFAM" id="SSF52091">
    <property type="entry name" value="SpoIIaa-like"/>
    <property type="match status" value="1"/>
</dbReference>
<evidence type="ECO:0000256" key="1">
    <source>
        <dbReference type="ARBA" id="ARBA00009013"/>
    </source>
</evidence>
<dbReference type="PROSITE" id="PS50801">
    <property type="entry name" value="STAS"/>
    <property type="match status" value="1"/>
</dbReference>
<name>A0ABV6UTX7_9ACTN</name>
<dbReference type="InterPro" id="IPR002645">
    <property type="entry name" value="STAS_dom"/>
</dbReference>
<dbReference type="PANTHER" id="PTHR33495:SF2">
    <property type="entry name" value="ANTI-SIGMA FACTOR ANTAGONIST TM_1081-RELATED"/>
    <property type="match status" value="1"/>
</dbReference>
<dbReference type="InterPro" id="IPR003658">
    <property type="entry name" value="Anti-sigma_ant"/>
</dbReference>
<evidence type="ECO:0000256" key="2">
    <source>
        <dbReference type="RuleBase" id="RU003749"/>
    </source>
</evidence>
<dbReference type="Proteomes" id="UP001592528">
    <property type="component" value="Unassembled WGS sequence"/>
</dbReference>
<dbReference type="Gene3D" id="3.30.750.24">
    <property type="entry name" value="STAS domain"/>
    <property type="match status" value="1"/>
</dbReference>
<dbReference type="NCBIfam" id="TIGR00377">
    <property type="entry name" value="ant_ant_sig"/>
    <property type="match status" value="1"/>
</dbReference>
<dbReference type="PANTHER" id="PTHR33495">
    <property type="entry name" value="ANTI-SIGMA FACTOR ANTAGONIST TM_1081-RELATED-RELATED"/>
    <property type="match status" value="1"/>
</dbReference>
<dbReference type="InterPro" id="IPR058548">
    <property type="entry name" value="MlaB-like_STAS"/>
</dbReference>
<dbReference type="RefSeq" id="WP_063757577.1">
    <property type="nucleotide sequence ID" value="NZ_JBHEZZ010000017.1"/>
</dbReference>
<organism evidence="4 5">
    <name type="scientific">Streptacidiphilus cavernicola</name>
    <dbReference type="NCBI Taxonomy" id="3342716"/>
    <lineage>
        <taxon>Bacteria</taxon>
        <taxon>Bacillati</taxon>
        <taxon>Actinomycetota</taxon>
        <taxon>Actinomycetes</taxon>
        <taxon>Kitasatosporales</taxon>
        <taxon>Streptomycetaceae</taxon>
        <taxon>Streptacidiphilus</taxon>
    </lineage>
</organism>
<protein>
    <recommendedName>
        <fullName evidence="2">Anti-sigma factor antagonist</fullName>
    </recommendedName>
</protein>
<accession>A0ABV6UTX7</accession>
<dbReference type="Pfam" id="PF13466">
    <property type="entry name" value="STAS_2"/>
    <property type="match status" value="1"/>
</dbReference>
<evidence type="ECO:0000259" key="3">
    <source>
        <dbReference type="PROSITE" id="PS50801"/>
    </source>
</evidence>
<evidence type="ECO:0000313" key="5">
    <source>
        <dbReference type="Proteomes" id="UP001592528"/>
    </source>
</evidence>
<dbReference type="EMBL" id="JBHEZZ010000017">
    <property type="protein sequence ID" value="MFC1404841.1"/>
    <property type="molecule type" value="Genomic_DNA"/>
</dbReference>
<gene>
    <name evidence="4" type="ORF">ACEZDJ_26485</name>
</gene>
<reference evidence="4 5" key="1">
    <citation type="submission" date="2024-09" db="EMBL/GenBank/DDBJ databases">
        <authorList>
            <person name="Lee S.D."/>
        </authorList>
    </citation>
    <scope>NUCLEOTIDE SEQUENCE [LARGE SCALE GENOMIC DNA]</scope>
    <source>
        <strain evidence="4 5">N1-5</strain>
    </source>
</reference>
<comment type="caution">
    <text evidence="4">The sequence shown here is derived from an EMBL/GenBank/DDBJ whole genome shotgun (WGS) entry which is preliminary data.</text>
</comment>
<evidence type="ECO:0000313" key="4">
    <source>
        <dbReference type="EMBL" id="MFC1404841.1"/>
    </source>
</evidence>
<keyword evidence="5" id="KW-1185">Reference proteome</keyword>
<sequence length="108" mass="11010">MGTGSSTAVVVLDGGPVVEILLEGDLDLAVSPLLAPVVRQVLVDPLVRSIELDVALVAFCDSSGLSALLNARNRAAEKGVSLRLVRVGARLERLLAATGLGRVLGVAG</sequence>
<comment type="similarity">
    <text evidence="1 2">Belongs to the anti-sigma-factor antagonist family.</text>
</comment>